<dbReference type="VEuPathDB" id="VectorBase:ADAC009554"/>
<keyword evidence="3" id="KW-0479">Metal-binding</keyword>
<dbReference type="EMBL" id="ADMH02002112">
    <property type="protein sequence ID" value="ETN58844.1"/>
    <property type="molecule type" value="Genomic_DNA"/>
</dbReference>
<comment type="function">
    <text evidence="6">Deoxyribonuclease which catalyzes (in vitro) the decatenation of kinetoplast DNA, which are circular DNA catenated to each other, producing linear DNA molecules. Plays an important role in chromosomal segregation and cell cycle progression during eye development probably via its DNA decatenation activity.</text>
</comment>
<reference evidence="8" key="4">
    <citation type="submission" date="2015-06" db="UniProtKB">
        <authorList>
            <consortium name="EnsemblMetazoa"/>
        </authorList>
    </citation>
    <scope>IDENTIFICATION</scope>
</reference>
<dbReference type="eggNOG" id="KOG3020">
    <property type="taxonomic scope" value="Eukaryota"/>
</dbReference>
<evidence type="ECO:0000256" key="4">
    <source>
        <dbReference type="ARBA" id="ARBA00022801"/>
    </source>
</evidence>
<dbReference type="GO" id="GO:0046872">
    <property type="term" value="F:metal ion binding"/>
    <property type="evidence" value="ECO:0007669"/>
    <property type="project" value="UniProtKB-KW"/>
</dbReference>
<name>W5J7Q9_ANODA</name>
<dbReference type="Pfam" id="PF01026">
    <property type="entry name" value="TatD_DNase"/>
    <property type="match status" value="1"/>
</dbReference>
<evidence type="ECO:0000256" key="5">
    <source>
        <dbReference type="ARBA" id="ARBA00039767"/>
    </source>
</evidence>
<dbReference type="Gene3D" id="3.20.20.140">
    <property type="entry name" value="Metal-dependent hydrolases"/>
    <property type="match status" value="1"/>
</dbReference>
<gene>
    <name evidence="7" type="ORF">AND_009554</name>
</gene>
<evidence type="ECO:0000313" key="7">
    <source>
        <dbReference type="EMBL" id="ETN58844.1"/>
    </source>
</evidence>
<evidence type="ECO:0000256" key="2">
    <source>
        <dbReference type="ARBA" id="ARBA00022722"/>
    </source>
</evidence>
<dbReference type="EnsemblMetazoa" id="ADAC009554-RA">
    <property type="protein sequence ID" value="ADAC009554-PA"/>
    <property type="gene ID" value="ADAC009554"/>
</dbReference>
<dbReference type="SUPFAM" id="SSF51556">
    <property type="entry name" value="Metallo-dependent hydrolases"/>
    <property type="match status" value="1"/>
</dbReference>
<accession>W5J7Q9</accession>
<dbReference type="PANTHER" id="PTHR10060">
    <property type="entry name" value="TATD FAMILY DEOXYRIBONUCLEASE"/>
    <property type="match status" value="1"/>
</dbReference>
<dbReference type="InterPro" id="IPR050891">
    <property type="entry name" value="TatD-type_Hydrolase"/>
</dbReference>
<keyword evidence="2" id="KW-0540">Nuclease</keyword>
<reference evidence="7" key="3">
    <citation type="journal article" date="2013" name="Nucleic Acids Res.">
        <title>The genome of Anopheles darlingi, the main neotropical malaria vector.</title>
        <authorList>
            <person name="Marinotti O."/>
            <person name="Cerqueira G.C."/>
            <person name="de Almeida L.G."/>
            <person name="Ferro M.I."/>
            <person name="Loreto E.L."/>
            <person name="Zaha A."/>
            <person name="Teixeira S.M."/>
            <person name="Wespiser A.R."/>
            <person name="Almeida E Silva A."/>
            <person name="Schlindwein A.D."/>
            <person name="Pacheco A.C."/>
            <person name="Silva A.L."/>
            <person name="Graveley B.R."/>
            <person name="Walenz B.P."/>
            <person name="Lima Bde A."/>
            <person name="Ribeiro C.A."/>
            <person name="Nunes-Silva C.G."/>
            <person name="de Carvalho C.R."/>
            <person name="Soares C.M."/>
            <person name="de Menezes C.B."/>
            <person name="Matiolli C."/>
            <person name="Caffrey D."/>
            <person name="Araujo D.A."/>
            <person name="de Oliveira D.M."/>
            <person name="Golenbock D."/>
            <person name="Grisard E.C."/>
            <person name="Fantinatti-Garboggini F."/>
            <person name="de Carvalho F.M."/>
            <person name="Barcellos F.G."/>
            <person name="Prosdocimi F."/>
            <person name="May G."/>
            <person name="Azevedo Junior G.M."/>
            <person name="Guimaraes G.M."/>
            <person name="Goldman G.H."/>
            <person name="Padilha I.Q."/>
            <person name="Batista Jda S."/>
            <person name="Ferro J.A."/>
            <person name="Ribeiro J.M."/>
            <person name="Fietto J.L."/>
            <person name="Dabbas K.M."/>
            <person name="Cerdeira L."/>
            <person name="Agnez-Lima L.F."/>
            <person name="Brocchi M."/>
            <person name="de Carvalho M.O."/>
            <person name="Teixeira Mde M."/>
            <person name="Diniz Maia Mde M."/>
            <person name="Goldman M.H."/>
            <person name="Cruz Schneider M.P."/>
            <person name="Felipe M.S."/>
            <person name="Hungria M."/>
            <person name="Nicolas M.F."/>
            <person name="Pereira M."/>
            <person name="Montes M.A."/>
            <person name="Cantao M.E."/>
            <person name="Vincentz M."/>
            <person name="Rafael M.S."/>
            <person name="Silverman N."/>
            <person name="Stoco P.H."/>
            <person name="Souza R.C."/>
            <person name="Vicentini R."/>
            <person name="Gazzinelli R.T."/>
            <person name="Neves Rde O."/>
            <person name="Silva R."/>
            <person name="Astolfi-Filho S."/>
            <person name="Maciel T.E."/>
            <person name="Urmenyi T.P."/>
            <person name="Tadei W.P."/>
            <person name="Camargo E.P."/>
            <person name="de Vasconcelos A.T."/>
        </authorList>
    </citation>
    <scope>NUCLEOTIDE SEQUENCE</scope>
</reference>
<evidence type="ECO:0000256" key="6">
    <source>
        <dbReference type="ARBA" id="ARBA00045223"/>
    </source>
</evidence>
<dbReference type="Proteomes" id="UP000000673">
    <property type="component" value="Unassembled WGS sequence"/>
</dbReference>
<protein>
    <recommendedName>
        <fullName evidence="5">Deoxyribonuclease TATDN1</fullName>
    </recommendedName>
</protein>
<evidence type="ECO:0000256" key="1">
    <source>
        <dbReference type="ARBA" id="ARBA00009275"/>
    </source>
</evidence>
<organism evidence="7">
    <name type="scientific">Anopheles darlingi</name>
    <name type="common">Mosquito</name>
    <dbReference type="NCBI Taxonomy" id="43151"/>
    <lineage>
        <taxon>Eukaryota</taxon>
        <taxon>Metazoa</taxon>
        <taxon>Ecdysozoa</taxon>
        <taxon>Arthropoda</taxon>
        <taxon>Hexapoda</taxon>
        <taxon>Insecta</taxon>
        <taxon>Pterygota</taxon>
        <taxon>Neoptera</taxon>
        <taxon>Endopterygota</taxon>
        <taxon>Diptera</taxon>
        <taxon>Nematocera</taxon>
        <taxon>Culicoidea</taxon>
        <taxon>Culicidae</taxon>
        <taxon>Anophelinae</taxon>
        <taxon>Anopheles</taxon>
    </lineage>
</organism>
<reference evidence="7 9" key="1">
    <citation type="journal article" date="2010" name="BMC Genomics">
        <title>Combination of measures distinguishes pre-miRNAs from other stem-loops in the genome of the newly sequenced Anopheles darlingi.</title>
        <authorList>
            <person name="Mendes N.D."/>
            <person name="Freitas A.T."/>
            <person name="Vasconcelos A.T."/>
            <person name="Sagot M.F."/>
        </authorList>
    </citation>
    <scope>NUCLEOTIDE SEQUENCE</scope>
</reference>
<dbReference type="GO" id="GO:0005829">
    <property type="term" value="C:cytosol"/>
    <property type="evidence" value="ECO:0007669"/>
    <property type="project" value="TreeGrafter"/>
</dbReference>
<dbReference type="CDD" id="cd01310">
    <property type="entry name" value="TatD_DNAse"/>
    <property type="match status" value="1"/>
</dbReference>
<evidence type="ECO:0000313" key="8">
    <source>
        <dbReference type="EnsemblMetazoa" id="ADAC009554-PA"/>
    </source>
</evidence>
<dbReference type="FunCoup" id="W5J7Q9">
    <property type="interactions" value="291"/>
</dbReference>
<keyword evidence="4" id="KW-0378">Hydrolase</keyword>
<dbReference type="HOGENOM" id="CLU_031506_1_2_1"/>
<sequence length="388" mass="43887">MANNSVHDDEMKHCYENLIVVDVGANLTNKKYTRDLDSVIQRAKDSAYRTDILAMRSTCSVDTEVRSIRQYRSKLLADDCPHLNAVEEEENPRSKAMVEKKIINLVNQNEKQSGQRPHGVDGLNFVKTTLNGVQKIMVPGTSVKSSKEALRLTRIYPGIIYSTAGIHPHDSKSIIEEPSSWHDFQMIASAPECVAIGPCGLDYQRDFSEPCTQKEIFERQLQLAAELGKPILIHERSAQEDVLEILTRFQPTQPIIVRGFMGTTDEALKYLEREYYISLTGYLCKDKSDTGVRKLLEDGRLPMERLLVETDSPFMYPNTRASKLPQHVKGGLTERSLLYLHRYCTFQRNEPCSLPAIVEMIAAFMNKKPEDVALATAFNALKLFGLSQ</sequence>
<dbReference type="OMA" id="PRNEPAK"/>
<dbReference type="InterPro" id="IPR018228">
    <property type="entry name" value="DNase_TatD-rel_CS"/>
</dbReference>
<keyword evidence="9" id="KW-1185">Reference proteome</keyword>
<comment type="similarity">
    <text evidence="1">Belongs to the metallo-dependent hydrolases superfamily. TatD-type hydrolase family.</text>
</comment>
<dbReference type="PANTHER" id="PTHR10060:SF15">
    <property type="entry name" value="DEOXYRIBONUCLEASE TATDN1"/>
    <property type="match status" value="1"/>
</dbReference>
<dbReference type="InterPro" id="IPR032466">
    <property type="entry name" value="Metal_Hydrolase"/>
</dbReference>
<evidence type="ECO:0000313" key="9">
    <source>
        <dbReference type="Proteomes" id="UP000000673"/>
    </source>
</evidence>
<dbReference type="PROSITE" id="PS01090">
    <property type="entry name" value="TATD_2"/>
    <property type="match status" value="1"/>
</dbReference>
<proteinExistence type="inferred from homology"/>
<evidence type="ECO:0000256" key="3">
    <source>
        <dbReference type="ARBA" id="ARBA00022723"/>
    </source>
</evidence>
<reference evidence="7" key="2">
    <citation type="submission" date="2010-05" db="EMBL/GenBank/DDBJ databases">
        <authorList>
            <person name="Almeida L.G."/>
            <person name="Nicolas M.F."/>
            <person name="Souza R.C."/>
            <person name="Vasconcelos A.T.R."/>
        </authorList>
    </citation>
    <scope>NUCLEOTIDE SEQUENCE</scope>
</reference>
<dbReference type="GO" id="GO:0008310">
    <property type="term" value="F:single-stranded DNA 3'-5' DNA exonuclease activity"/>
    <property type="evidence" value="ECO:0007669"/>
    <property type="project" value="TreeGrafter"/>
</dbReference>
<dbReference type="AlphaFoldDB" id="W5J7Q9"/>
<dbReference type="VEuPathDB" id="VectorBase:ADAR2_004604"/>
<dbReference type="InterPro" id="IPR001130">
    <property type="entry name" value="TatD-like"/>
</dbReference>
<dbReference type="STRING" id="43151.W5J7Q9"/>